<organism evidence="3 4">
    <name type="scientific">Sphingomonas tabacisoli</name>
    <dbReference type="NCBI Taxonomy" id="2249466"/>
    <lineage>
        <taxon>Bacteria</taxon>
        <taxon>Pseudomonadati</taxon>
        <taxon>Pseudomonadota</taxon>
        <taxon>Alphaproteobacteria</taxon>
        <taxon>Sphingomonadales</taxon>
        <taxon>Sphingomonadaceae</taxon>
        <taxon>Sphingomonas</taxon>
    </lineage>
</organism>
<dbReference type="InterPro" id="IPR009097">
    <property type="entry name" value="Cyclic_Pdiesterase"/>
</dbReference>
<comment type="catalytic activity">
    <reaction evidence="2">
        <text>a 3'-end 2',3'-cyclophospho-ribonucleotide-RNA + H2O = a 3'-end 2'-phospho-ribonucleotide-RNA + H(+)</text>
        <dbReference type="Rhea" id="RHEA:11828"/>
        <dbReference type="Rhea" id="RHEA-COMP:10464"/>
        <dbReference type="Rhea" id="RHEA-COMP:17353"/>
        <dbReference type="ChEBI" id="CHEBI:15377"/>
        <dbReference type="ChEBI" id="CHEBI:15378"/>
        <dbReference type="ChEBI" id="CHEBI:83064"/>
        <dbReference type="ChEBI" id="CHEBI:173113"/>
        <dbReference type="EC" id="3.1.4.58"/>
    </reaction>
</comment>
<feature type="short sequence motif" description="HXTX 2" evidence="2">
    <location>
        <begin position="121"/>
        <end position="124"/>
    </location>
</feature>
<comment type="caution">
    <text evidence="3">The sequence shown here is derived from an EMBL/GenBank/DDBJ whole genome shotgun (WGS) entry which is preliminary data.</text>
</comment>
<accession>A0ABW4I0M2</accession>
<evidence type="ECO:0000313" key="3">
    <source>
        <dbReference type="EMBL" id="MFD1611097.1"/>
    </source>
</evidence>
<evidence type="ECO:0000256" key="1">
    <source>
        <dbReference type="ARBA" id="ARBA00022801"/>
    </source>
</evidence>
<name>A0ABW4I0M2_9SPHN</name>
<evidence type="ECO:0000313" key="4">
    <source>
        <dbReference type="Proteomes" id="UP001597115"/>
    </source>
</evidence>
<comment type="similarity">
    <text evidence="2">Belongs to the 2H phosphoesterase superfamily. ThpR family.</text>
</comment>
<dbReference type="SUPFAM" id="SSF55144">
    <property type="entry name" value="LigT-like"/>
    <property type="match status" value="1"/>
</dbReference>
<sequence length="177" mass="19288">MHRLFVAIRPPADIRSRLLGLMQGVKGARWQDDEQLHITLRFIGEVDGRQAEDAAAVLDSVRASPVSVAVAGVGSFGSRGRTNAIWAGVRPHEPLAHLHRKIDQALVRTGLEPERRAYLPHITLARFGRESGGVEAFLADHAGLASPPFEIAAFGLYESHLGHEGASYALVQRYLLS</sequence>
<comment type="function">
    <text evidence="2">Hydrolyzes RNA 2',3'-cyclic phosphodiester to an RNA 2'-phosphomonoester.</text>
</comment>
<dbReference type="Proteomes" id="UP001597115">
    <property type="component" value="Unassembled WGS sequence"/>
</dbReference>
<feature type="short sequence motif" description="HXTX 1" evidence="2">
    <location>
        <begin position="37"/>
        <end position="40"/>
    </location>
</feature>
<dbReference type="NCBIfam" id="TIGR02258">
    <property type="entry name" value="2_5_ligase"/>
    <property type="match status" value="1"/>
</dbReference>
<dbReference type="Pfam" id="PF13563">
    <property type="entry name" value="2_5_RNA_ligase2"/>
    <property type="match status" value="1"/>
</dbReference>
<feature type="active site" description="Proton donor" evidence="2">
    <location>
        <position position="37"/>
    </location>
</feature>
<proteinExistence type="inferred from homology"/>
<feature type="active site" description="Proton acceptor" evidence="2">
    <location>
        <position position="121"/>
    </location>
</feature>
<dbReference type="EMBL" id="JBHUDY010000001">
    <property type="protein sequence ID" value="MFD1611097.1"/>
    <property type="molecule type" value="Genomic_DNA"/>
</dbReference>
<keyword evidence="1 2" id="KW-0378">Hydrolase</keyword>
<protein>
    <recommendedName>
        <fullName evidence="2">RNA 2',3'-cyclic phosphodiesterase</fullName>
        <shortName evidence="2">RNA 2',3'-CPDase</shortName>
        <ecNumber evidence="2">3.1.4.58</ecNumber>
    </recommendedName>
</protein>
<evidence type="ECO:0000256" key="2">
    <source>
        <dbReference type="HAMAP-Rule" id="MF_01940"/>
    </source>
</evidence>
<dbReference type="HAMAP" id="MF_01940">
    <property type="entry name" value="RNA_CPDase"/>
    <property type="match status" value="1"/>
</dbReference>
<dbReference type="InterPro" id="IPR004175">
    <property type="entry name" value="RNA_CPDase"/>
</dbReference>
<reference evidence="4" key="1">
    <citation type="journal article" date="2019" name="Int. J. Syst. Evol. Microbiol.">
        <title>The Global Catalogue of Microorganisms (GCM) 10K type strain sequencing project: providing services to taxonomists for standard genome sequencing and annotation.</title>
        <authorList>
            <consortium name="The Broad Institute Genomics Platform"/>
            <consortium name="The Broad Institute Genome Sequencing Center for Infectious Disease"/>
            <person name="Wu L."/>
            <person name="Ma J."/>
        </authorList>
    </citation>
    <scope>NUCLEOTIDE SEQUENCE [LARGE SCALE GENOMIC DNA]</scope>
    <source>
        <strain evidence="4">CGMCC 1.16275</strain>
    </source>
</reference>
<gene>
    <name evidence="3" type="primary">thpR</name>
    <name evidence="3" type="ORF">ACFSCW_04700</name>
</gene>
<dbReference type="RefSeq" id="WP_380887396.1">
    <property type="nucleotide sequence ID" value="NZ_JBHUDY010000001.1"/>
</dbReference>
<dbReference type="PANTHER" id="PTHR35561">
    <property type="entry name" value="RNA 2',3'-CYCLIC PHOSPHODIESTERASE"/>
    <property type="match status" value="1"/>
</dbReference>
<keyword evidence="4" id="KW-1185">Reference proteome</keyword>
<dbReference type="Gene3D" id="3.90.1140.10">
    <property type="entry name" value="Cyclic phosphodiesterase"/>
    <property type="match status" value="1"/>
</dbReference>
<dbReference type="PANTHER" id="PTHR35561:SF1">
    <property type="entry name" value="RNA 2',3'-CYCLIC PHOSPHODIESTERASE"/>
    <property type="match status" value="1"/>
</dbReference>
<dbReference type="EC" id="3.1.4.58" evidence="2"/>